<sequence>MPLLKLLYANDTIECCTLTRIAKLKIPDGATANGNGGNLLPKVSDRTSLTSPPSSSPSPGIFTIQKSAIAFRYIGKTAHKYRTGTKGSSDKAFSKSPFELTLEYGPQRTCATFGAESTTIISTEYGLSPYQFLSWENEGKV</sequence>
<evidence type="ECO:0000313" key="2">
    <source>
        <dbReference type="EMBL" id="CAE4604097.1"/>
    </source>
</evidence>
<feature type="region of interest" description="Disordered" evidence="1">
    <location>
        <begin position="35"/>
        <end position="61"/>
    </location>
</feature>
<gene>
    <name evidence="2" type="ORF">DBRI00130_LOCUS13276</name>
</gene>
<reference evidence="2" key="1">
    <citation type="submission" date="2021-01" db="EMBL/GenBank/DDBJ databases">
        <authorList>
            <person name="Corre E."/>
            <person name="Pelletier E."/>
            <person name="Niang G."/>
            <person name="Scheremetjew M."/>
            <person name="Finn R."/>
            <person name="Kale V."/>
            <person name="Holt S."/>
            <person name="Cochrane G."/>
            <person name="Meng A."/>
            <person name="Brown T."/>
            <person name="Cohen L."/>
        </authorList>
    </citation>
    <scope>NUCLEOTIDE SEQUENCE</scope>
    <source>
        <strain evidence="2">GSO104</strain>
    </source>
</reference>
<dbReference type="AlphaFoldDB" id="A0A7S4R7V0"/>
<evidence type="ECO:0000256" key="1">
    <source>
        <dbReference type="SAM" id="MobiDB-lite"/>
    </source>
</evidence>
<organism evidence="2">
    <name type="scientific">Ditylum brightwellii</name>
    <dbReference type="NCBI Taxonomy" id="49249"/>
    <lineage>
        <taxon>Eukaryota</taxon>
        <taxon>Sar</taxon>
        <taxon>Stramenopiles</taxon>
        <taxon>Ochrophyta</taxon>
        <taxon>Bacillariophyta</taxon>
        <taxon>Mediophyceae</taxon>
        <taxon>Lithodesmiophycidae</taxon>
        <taxon>Lithodesmiales</taxon>
        <taxon>Lithodesmiaceae</taxon>
        <taxon>Ditylum</taxon>
    </lineage>
</organism>
<protein>
    <submittedName>
        <fullName evidence="2">Uncharacterized protein</fullName>
    </submittedName>
</protein>
<dbReference type="EMBL" id="HBNS01016583">
    <property type="protein sequence ID" value="CAE4604097.1"/>
    <property type="molecule type" value="Transcribed_RNA"/>
</dbReference>
<proteinExistence type="predicted"/>
<name>A0A7S4R7V0_9STRA</name>
<accession>A0A7S4R7V0</accession>